<dbReference type="InterPro" id="IPR017938">
    <property type="entry name" value="Riboflavin_synthase-like_b-brl"/>
</dbReference>
<evidence type="ECO:0000256" key="5">
    <source>
        <dbReference type="ARBA" id="ARBA00022723"/>
    </source>
</evidence>
<keyword evidence="9 12" id="KW-0411">Iron-sulfur</keyword>
<comment type="similarity">
    <text evidence="1">Belongs to the PyrK family.</text>
</comment>
<comment type="cofactor">
    <cofactor evidence="10">
        <name>[2Fe-2S] cluster</name>
        <dbReference type="ChEBI" id="CHEBI:190135"/>
    </cofactor>
</comment>
<keyword evidence="2" id="KW-0813">Transport</keyword>
<evidence type="ECO:0000256" key="3">
    <source>
        <dbReference type="ARBA" id="ARBA00022630"/>
    </source>
</evidence>
<sequence length="261" mass="29361">MKDYNLTVLSNRQVSSRYWHMILDSSIIEEDIEPGQFFNIKSTVHQTYYPLLRRPFSIYLINDDALEFLYKVEGAGTKQLTTYQPGEKVNILGPAGVPFSIKKDCKKMLLLARGVGIATLAALSQKAAQMNIDIYAILSARKQDDLLATKTMEKYCKNVYCVTEEDGTSDVENVREIMHDLIETHHIDAAYTCGSKRLSMLLQKMTKANGITSQVALEEYMACGMGVCYSCVCDVKRQGVIHTVRSCEDGPVFPLEEVVFQ</sequence>
<dbReference type="InterPro" id="IPR039261">
    <property type="entry name" value="FNR_nucleotide-bd"/>
</dbReference>
<dbReference type="RefSeq" id="WP_188724656.1">
    <property type="nucleotide sequence ID" value="NZ_BMJD01000003.1"/>
</dbReference>
<dbReference type="InterPro" id="IPR019480">
    <property type="entry name" value="Dihydroorotate_DH_Fe-S-bd"/>
</dbReference>
<comment type="caution">
    <text evidence="14">The sequence shown here is derived from an EMBL/GenBank/DDBJ whole genome shotgun (WGS) entry which is preliminary data.</text>
</comment>
<dbReference type="InterPro" id="IPR037117">
    <property type="entry name" value="Dihydroorotate_DH_ele_sf"/>
</dbReference>
<dbReference type="Proteomes" id="UP000621492">
    <property type="component" value="Unassembled WGS sequence"/>
</dbReference>
<dbReference type="SUPFAM" id="SSF63380">
    <property type="entry name" value="Riboflavin synthase domain-like"/>
    <property type="match status" value="1"/>
</dbReference>
<feature type="binding site" evidence="12">
    <location>
        <position position="231"/>
    </location>
    <ligand>
        <name>[2Fe-2S] cluster</name>
        <dbReference type="ChEBI" id="CHEBI:190135"/>
    </ligand>
</feature>
<dbReference type="AlphaFoldDB" id="A0A9W5TUZ3"/>
<proteinExistence type="inferred from homology"/>
<dbReference type="GO" id="GO:0016491">
    <property type="term" value="F:oxidoreductase activity"/>
    <property type="evidence" value="ECO:0007669"/>
    <property type="project" value="InterPro"/>
</dbReference>
<dbReference type="Gene3D" id="2.40.30.10">
    <property type="entry name" value="Translation factors"/>
    <property type="match status" value="1"/>
</dbReference>
<dbReference type="Gene3D" id="3.40.50.80">
    <property type="entry name" value="Nucleotide-binding domain of ferredoxin-NADP reductase (FNR) module"/>
    <property type="match status" value="1"/>
</dbReference>
<keyword evidence="6 11" id="KW-0274">FAD</keyword>
<evidence type="ECO:0000256" key="9">
    <source>
        <dbReference type="ARBA" id="ARBA00023014"/>
    </source>
</evidence>
<keyword evidence="5 12" id="KW-0479">Metal-binding</keyword>
<keyword evidence="3 11" id="KW-0285">Flavoprotein</keyword>
<feature type="binding site" evidence="12">
    <location>
        <position position="228"/>
    </location>
    <ligand>
        <name>[2Fe-2S] cluster</name>
        <dbReference type="ChEBI" id="CHEBI:190135"/>
    </ligand>
</feature>
<evidence type="ECO:0000256" key="1">
    <source>
        <dbReference type="ARBA" id="ARBA00006422"/>
    </source>
</evidence>
<evidence type="ECO:0000256" key="12">
    <source>
        <dbReference type="PIRSR" id="PIRSR006816-2"/>
    </source>
</evidence>
<evidence type="ECO:0000256" key="4">
    <source>
        <dbReference type="ARBA" id="ARBA00022714"/>
    </source>
</evidence>
<evidence type="ECO:0000256" key="8">
    <source>
        <dbReference type="ARBA" id="ARBA00023004"/>
    </source>
</evidence>
<evidence type="ECO:0000313" key="14">
    <source>
        <dbReference type="EMBL" id="GGB32051.1"/>
    </source>
</evidence>
<protein>
    <submittedName>
        <fullName evidence="14">Dihydroorotate dehydrogenase B (NAD(+)), electron transfer subunit</fullName>
    </submittedName>
</protein>
<evidence type="ECO:0000256" key="10">
    <source>
        <dbReference type="ARBA" id="ARBA00034078"/>
    </source>
</evidence>
<dbReference type="InterPro" id="IPR050353">
    <property type="entry name" value="PyrK_electron_transfer"/>
</dbReference>
<dbReference type="GO" id="GO:0051537">
    <property type="term" value="F:2 iron, 2 sulfur cluster binding"/>
    <property type="evidence" value="ECO:0007669"/>
    <property type="project" value="UniProtKB-KW"/>
</dbReference>
<reference evidence="14" key="2">
    <citation type="submission" date="2020-09" db="EMBL/GenBank/DDBJ databases">
        <authorList>
            <person name="Sun Q."/>
            <person name="Zhou Y."/>
        </authorList>
    </citation>
    <scope>NUCLEOTIDE SEQUENCE</scope>
    <source>
        <strain evidence="14">CGMCC 1.15454</strain>
    </source>
</reference>
<dbReference type="PANTHER" id="PTHR43513">
    <property type="entry name" value="DIHYDROOROTATE DEHYDROGENASE B (NAD(+)), ELECTRON TRANSFER SUBUNIT"/>
    <property type="match status" value="1"/>
</dbReference>
<dbReference type="GO" id="GO:0006221">
    <property type="term" value="P:pyrimidine nucleotide biosynthetic process"/>
    <property type="evidence" value="ECO:0007669"/>
    <property type="project" value="InterPro"/>
</dbReference>
<evidence type="ECO:0000256" key="6">
    <source>
        <dbReference type="ARBA" id="ARBA00022827"/>
    </source>
</evidence>
<feature type="binding site" evidence="12">
    <location>
        <position position="223"/>
    </location>
    <ligand>
        <name>[2Fe-2S] cluster</name>
        <dbReference type="ChEBI" id="CHEBI:190135"/>
    </ligand>
</feature>
<dbReference type="PANTHER" id="PTHR43513:SF3">
    <property type="entry name" value="DIHYDROOROTATE DEHYDROGENASE B (NAD(+)), ELECTRON TRANSFER SUBUNIT-RELATED"/>
    <property type="match status" value="1"/>
</dbReference>
<name>A0A9W5TUZ3_9BACI</name>
<evidence type="ECO:0000256" key="11">
    <source>
        <dbReference type="PIRSR" id="PIRSR006816-1"/>
    </source>
</evidence>
<comment type="cofactor">
    <cofactor evidence="11">
        <name>FAD</name>
        <dbReference type="ChEBI" id="CHEBI:57692"/>
    </cofactor>
    <text evidence="11">Binds 1 FAD per subunit.</text>
</comment>
<keyword evidence="15" id="KW-1185">Reference proteome</keyword>
<dbReference type="InterPro" id="IPR012165">
    <property type="entry name" value="Cyt_c3_hydrogenase_gsu"/>
</dbReference>
<organism evidence="14 15">
    <name type="scientific">Lentibacillus populi</name>
    <dbReference type="NCBI Taxonomy" id="1827502"/>
    <lineage>
        <taxon>Bacteria</taxon>
        <taxon>Bacillati</taxon>
        <taxon>Bacillota</taxon>
        <taxon>Bacilli</taxon>
        <taxon>Bacillales</taxon>
        <taxon>Bacillaceae</taxon>
        <taxon>Lentibacillus</taxon>
    </lineage>
</organism>
<keyword evidence="4 12" id="KW-0001">2Fe-2S</keyword>
<dbReference type="GO" id="GO:0046872">
    <property type="term" value="F:metal ion binding"/>
    <property type="evidence" value="ECO:0007669"/>
    <property type="project" value="UniProtKB-KW"/>
</dbReference>
<feature type="binding site" evidence="12">
    <location>
        <position position="247"/>
    </location>
    <ligand>
        <name>[2Fe-2S] cluster</name>
        <dbReference type="ChEBI" id="CHEBI:190135"/>
    </ligand>
</feature>
<gene>
    <name evidence="14" type="primary">pyrK</name>
    <name evidence="14" type="ORF">GCM10011409_06810</name>
</gene>
<evidence type="ECO:0000256" key="7">
    <source>
        <dbReference type="ARBA" id="ARBA00022982"/>
    </source>
</evidence>
<dbReference type="SUPFAM" id="SSF52343">
    <property type="entry name" value="Ferredoxin reductase-like, C-terminal NADP-linked domain"/>
    <property type="match status" value="1"/>
</dbReference>
<dbReference type="InterPro" id="IPR017927">
    <property type="entry name" value="FAD-bd_FR_type"/>
</dbReference>
<dbReference type="CDD" id="cd06218">
    <property type="entry name" value="DHOD_e_trans"/>
    <property type="match status" value="1"/>
</dbReference>
<keyword evidence="7" id="KW-0249">Electron transport</keyword>
<feature type="domain" description="FAD-binding FR-type" evidence="13">
    <location>
        <begin position="1"/>
        <end position="101"/>
    </location>
</feature>
<accession>A0A9W5TUZ3</accession>
<dbReference type="PROSITE" id="PS51384">
    <property type="entry name" value="FAD_FR"/>
    <property type="match status" value="1"/>
</dbReference>
<dbReference type="PIRSF" id="PIRSF006816">
    <property type="entry name" value="Cyc3_hyd_g"/>
    <property type="match status" value="1"/>
</dbReference>
<reference evidence="14" key="1">
    <citation type="journal article" date="2014" name="Int. J. Syst. Evol. Microbiol.">
        <title>Complete genome sequence of Corynebacterium casei LMG S-19264T (=DSM 44701T), isolated from a smear-ripened cheese.</title>
        <authorList>
            <consortium name="US DOE Joint Genome Institute (JGI-PGF)"/>
            <person name="Walter F."/>
            <person name="Albersmeier A."/>
            <person name="Kalinowski J."/>
            <person name="Ruckert C."/>
        </authorList>
    </citation>
    <scope>NUCLEOTIDE SEQUENCE</scope>
    <source>
        <strain evidence="14">CGMCC 1.15454</strain>
    </source>
</reference>
<dbReference type="GO" id="GO:0050660">
    <property type="term" value="F:flavin adenine dinucleotide binding"/>
    <property type="evidence" value="ECO:0007669"/>
    <property type="project" value="InterPro"/>
</dbReference>
<feature type="binding site" evidence="11">
    <location>
        <begin position="54"/>
        <end position="57"/>
    </location>
    <ligand>
        <name>FAD</name>
        <dbReference type="ChEBI" id="CHEBI:57692"/>
    </ligand>
</feature>
<dbReference type="EMBL" id="BMJD01000003">
    <property type="protein sequence ID" value="GGB32051.1"/>
    <property type="molecule type" value="Genomic_DNA"/>
</dbReference>
<keyword evidence="8 12" id="KW-0408">Iron</keyword>
<dbReference type="Gene3D" id="2.10.240.10">
    <property type="entry name" value="Dihydroorotate dehydrogenase, electron transfer subunit"/>
    <property type="match status" value="1"/>
</dbReference>
<dbReference type="Pfam" id="PF10418">
    <property type="entry name" value="DHODB_Fe-S_bind"/>
    <property type="match status" value="1"/>
</dbReference>
<evidence type="ECO:0000256" key="2">
    <source>
        <dbReference type="ARBA" id="ARBA00022448"/>
    </source>
</evidence>
<feature type="binding site" evidence="11">
    <location>
        <begin position="76"/>
        <end position="77"/>
    </location>
    <ligand>
        <name>FAD</name>
        <dbReference type="ChEBI" id="CHEBI:57692"/>
    </ligand>
</feature>
<evidence type="ECO:0000259" key="13">
    <source>
        <dbReference type="PROSITE" id="PS51384"/>
    </source>
</evidence>
<comment type="cofactor">
    <cofactor evidence="12">
        <name>[2Fe-2S] cluster</name>
        <dbReference type="ChEBI" id="CHEBI:190135"/>
    </cofactor>
    <text evidence="12">Binds 1 [2Fe-2S] cluster per subunit.</text>
</comment>
<evidence type="ECO:0000313" key="15">
    <source>
        <dbReference type="Proteomes" id="UP000621492"/>
    </source>
</evidence>